<dbReference type="Gene3D" id="3.10.100.10">
    <property type="entry name" value="Mannose-Binding Protein A, subunit A"/>
    <property type="match status" value="1"/>
</dbReference>
<feature type="signal peptide" evidence="1">
    <location>
        <begin position="1"/>
        <end position="15"/>
    </location>
</feature>
<organism evidence="3 4">
    <name type="scientific">Plectus sambesii</name>
    <dbReference type="NCBI Taxonomy" id="2011161"/>
    <lineage>
        <taxon>Eukaryota</taxon>
        <taxon>Metazoa</taxon>
        <taxon>Ecdysozoa</taxon>
        <taxon>Nematoda</taxon>
        <taxon>Chromadorea</taxon>
        <taxon>Plectida</taxon>
        <taxon>Plectina</taxon>
        <taxon>Plectoidea</taxon>
        <taxon>Plectidae</taxon>
        <taxon>Plectus</taxon>
    </lineage>
</organism>
<keyword evidence="1" id="KW-0732">Signal</keyword>
<keyword evidence="3" id="KW-1185">Reference proteome</keyword>
<dbReference type="Proteomes" id="UP000887566">
    <property type="component" value="Unplaced"/>
</dbReference>
<dbReference type="InterPro" id="IPR001304">
    <property type="entry name" value="C-type_lectin-like"/>
</dbReference>
<evidence type="ECO:0000313" key="4">
    <source>
        <dbReference type="WBParaSite" id="PSAMB.scaffold806size41114.g8820.t1"/>
    </source>
</evidence>
<name>A0A914XGS8_9BILA</name>
<dbReference type="InterPro" id="IPR016187">
    <property type="entry name" value="CTDL_fold"/>
</dbReference>
<dbReference type="PROSITE" id="PS50041">
    <property type="entry name" value="C_TYPE_LECTIN_2"/>
    <property type="match status" value="1"/>
</dbReference>
<reference evidence="4" key="1">
    <citation type="submission" date="2022-11" db="UniProtKB">
        <authorList>
            <consortium name="WormBaseParasite"/>
        </authorList>
    </citation>
    <scope>IDENTIFICATION</scope>
</reference>
<feature type="domain" description="C-type lectin" evidence="2">
    <location>
        <begin position="31"/>
        <end position="154"/>
    </location>
</feature>
<protein>
    <submittedName>
        <fullName evidence="4">C-type lectin domain-containing protein</fullName>
    </submittedName>
</protein>
<evidence type="ECO:0000259" key="2">
    <source>
        <dbReference type="PROSITE" id="PS50041"/>
    </source>
</evidence>
<dbReference type="WBParaSite" id="PSAMB.scaffold806size41114.g8820.t1">
    <property type="protein sequence ID" value="PSAMB.scaffold806size41114.g8820.t1"/>
    <property type="gene ID" value="PSAMB.scaffold806size41114.g8820"/>
</dbReference>
<sequence length="164" mass="18314">MIFALLIFNFPLIYSATDLQNQCNIPLSVYYGTSCLILHTELKRYNTAKIACNDILGYSGHLVHIRSLDYQPVIESLMNASSVLNAWIGTECYGTCTTASYSNWYYTTPTRKFEESATFIAWSATGMTGNSVAWQKGLKSTAIDPKTDYAFICEYGKTALTYAV</sequence>
<dbReference type="CDD" id="cd00037">
    <property type="entry name" value="CLECT"/>
    <property type="match status" value="1"/>
</dbReference>
<proteinExistence type="predicted"/>
<feature type="chain" id="PRO_5037318523" evidence="1">
    <location>
        <begin position="16"/>
        <end position="164"/>
    </location>
</feature>
<dbReference type="AlphaFoldDB" id="A0A914XGS8"/>
<accession>A0A914XGS8</accession>
<dbReference type="SUPFAM" id="SSF56436">
    <property type="entry name" value="C-type lectin-like"/>
    <property type="match status" value="1"/>
</dbReference>
<evidence type="ECO:0000256" key="1">
    <source>
        <dbReference type="SAM" id="SignalP"/>
    </source>
</evidence>
<dbReference type="InterPro" id="IPR016186">
    <property type="entry name" value="C-type_lectin-like/link_sf"/>
</dbReference>
<evidence type="ECO:0000313" key="3">
    <source>
        <dbReference type="Proteomes" id="UP000887566"/>
    </source>
</evidence>